<organism evidence="2">
    <name type="scientific">Pyrodinium bahamense</name>
    <dbReference type="NCBI Taxonomy" id="73915"/>
    <lineage>
        <taxon>Eukaryota</taxon>
        <taxon>Sar</taxon>
        <taxon>Alveolata</taxon>
        <taxon>Dinophyceae</taxon>
        <taxon>Gonyaulacales</taxon>
        <taxon>Pyrocystaceae</taxon>
        <taxon>Pyrodinium</taxon>
    </lineage>
</organism>
<evidence type="ECO:0000313" key="2">
    <source>
        <dbReference type="EMBL" id="CAD8387199.1"/>
    </source>
</evidence>
<proteinExistence type="predicted"/>
<reference evidence="2" key="1">
    <citation type="submission" date="2021-01" db="EMBL/GenBank/DDBJ databases">
        <authorList>
            <person name="Corre E."/>
            <person name="Pelletier E."/>
            <person name="Niang G."/>
            <person name="Scheremetjew M."/>
            <person name="Finn R."/>
            <person name="Kale V."/>
            <person name="Holt S."/>
            <person name="Cochrane G."/>
            <person name="Meng A."/>
            <person name="Brown T."/>
            <person name="Cohen L."/>
        </authorList>
    </citation>
    <scope>NUCLEOTIDE SEQUENCE</scope>
    <source>
        <strain evidence="2">Pbaha01</strain>
    </source>
</reference>
<evidence type="ECO:0000256" key="1">
    <source>
        <dbReference type="SAM" id="SignalP"/>
    </source>
</evidence>
<name>A0A7S0FWN1_9DINO</name>
<sequence>MMLLLISLDGPLLWAIPGHGIPVRYISITVGGKWDCYRCSWSDLPLILHSVWKDRHLYKQLPADVWRQPRTKEHRIELLAHDLGRRVFARAGLSVAHPFVEQGPYDMVVTGVHGRVRVQSKARTLPHGGHQARCIVLKRRAGPQAFRQYASSDFDALVIYLLRDEALLGFFLFLLSN</sequence>
<feature type="signal peptide" evidence="1">
    <location>
        <begin position="1"/>
        <end position="20"/>
    </location>
</feature>
<evidence type="ECO:0008006" key="3">
    <source>
        <dbReference type="Google" id="ProtNLM"/>
    </source>
</evidence>
<dbReference type="InterPro" id="IPR011856">
    <property type="entry name" value="tRNA_endonuc-like_dom_sf"/>
</dbReference>
<dbReference type="AlphaFoldDB" id="A0A7S0FWN1"/>
<dbReference type="Gene3D" id="3.40.1350.10">
    <property type="match status" value="1"/>
</dbReference>
<gene>
    <name evidence="2" type="ORF">PBAH0796_LOCUS30887</name>
</gene>
<protein>
    <recommendedName>
        <fullName evidence="3">PD(D/E)XK endonuclease domain-containing protein</fullName>
    </recommendedName>
</protein>
<feature type="chain" id="PRO_5031443717" description="PD(D/E)XK endonuclease domain-containing protein" evidence="1">
    <location>
        <begin position="21"/>
        <end position="177"/>
    </location>
</feature>
<dbReference type="EMBL" id="HBEG01050692">
    <property type="protein sequence ID" value="CAD8387199.1"/>
    <property type="molecule type" value="Transcribed_RNA"/>
</dbReference>
<accession>A0A7S0FWN1</accession>
<dbReference type="GO" id="GO:0003676">
    <property type="term" value="F:nucleic acid binding"/>
    <property type="evidence" value="ECO:0007669"/>
    <property type="project" value="InterPro"/>
</dbReference>
<keyword evidence="1" id="KW-0732">Signal</keyword>